<dbReference type="GO" id="GO:0005739">
    <property type="term" value="C:mitochondrion"/>
    <property type="evidence" value="ECO:0007669"/>
    <property type="project" value="TreeGrafter"/>
</dbReference>
<keyword evidence="2 9" id="KW-0808">Transferase</keyword>
<dbReference type="InterPro" id="IPR027417">
    <property type="entry name" value="P-loop_NTPase"/>
</dbReference>
<dbReference type="GO" id="GO:0008270">
    <property type="term" value="F:zinc ion binding"/>
    <property type="evidence" value="ECO:0007669"/>
    <property type="project" value="UniProtKB-KW"/>
</dbReference>
<feature type="compositionally biased region" description="Basic and acidic residues" evidence="10">
    <location>
        <begin position="459"/>
        <end position="468"/>
    </location>
</feature>
<dbReference type="Gene3D" id="3.30.160.60">
    <property type="entry name" value="Classic Zinc Finger"/>
    <property type="match status" value="1"/>
</dbReference>
<evidence type="ECO:0000256" key="1">
    <source>
        <dbReference type="ARBA" id="ARBA00005842"/>
    </source>
</evidence>
<keyword evidence="13" id="KW-1185">Reference proteome</keyword>
<keyword evidence="7 9" id="KW-0067">ATP-binding</keyword>
<dbReference type="InterPro" id="IPR039657">
    <property type="entry name" value="Dimethylallyltransferase"/>
</dbReference>
<dbReference type="Proteomes" id="UP001172155">
    <property type="component" value="Unassembled WGS sequence"/>
</dbReference>
<dbReference type="GO" id="GO:0052381">
    <property type="term" value="F:tRNA dimethylallyltransferase activity"/>
    <property type="evidence" value="ECO:0007669"/>
    <property type="project" value="UniProtKB-EC"/>
</dbReference>
<comment type="similarity">
    <text evidence="1 9">Belongs to the IPP transferase family.</text>
</comment>
<feature type="region of interest" description="Disordered" evidence="10">
    <location>
        <begin position="445"/>
        <end position="468"/>
    </location>
</feature>
<keyword evidence="4 9" id="KW-0547">Nucleotide-binding</keyword>
<comment type="caution">
    <text evidence="12">The sequence shown here is derived from an EMBL/GenBank/DDBJ whole genome shotgun (WGS) entry which is preliminary data.</text>
</comment>
<name>A0AA40F6W8_9PEZI</name>
<keyword evidence="8" id="KW-0819">tRNA processing</keyword>
<evidence type="ECO:0000256" key="3">
    <source>
        <dbReference type="ARBA" id="ARBA00022723"/>
    </source>
</evidence>
<evidence type="ECO:0000256" key="6">
    <source>
        <dbReference type="ARBA" id="ARBA00022833"/>
    </source>
</evidence>
<keyword evidence="5" id="KW-0863">Zinc-finger</keyword>
<sequence length="468" mass="53039">MEPLVVIFGSTGTGKSDLAVELATQFNGEVINADAMQMYEGLPVITNQMSPEEQRGVPHHLIGNIGLREHPWTVLEFRREASRIISEIRGRGRLPIVVGGSAYYIDGLLFDDRLVKDELPAEIDPVPREELLTKFPILFEPADVMLKKLHEVDPAMANKWHPKDTRKIRNSLQIYLTTGRRASDIYAEQQSRKASRATGESPNTRTPWNVLLFWLYARRDPLNERLDARVDKMLSRGLLDEISGVYDDYRTRLASGESVDRARGIVQSIGFWQFEPYLRAIKDETPEDGPALAKLRAAGVEDTKTATRRYAKYQVRWLTMKTLASLRDEKLLDRLFLLDATDVGVWHDEVARKGVELTRAFVAGEQLSQPVDVSETAREVLTSTVERSSHQETPCNKTCDLCDKTFVTEKEWQKHLKSNRHQKSARYAKRPALVSYDARRTAVVSTKPELPAQSNVTLDDPRAAKEAT</sequence>
<evidence type="ECO:0000256" key="10">
    <source>
        <dbReference type="SAM" id="MobiDB-lite"/>
    </source>
</evidence>
<dbReference type="EC" id="2.5.1.75" evidence="8"/>
<feature type="domain" description="C2H2-type" evidence="11">
    <location>
        <begin position="399"/>
        <end position="421"/>
    </location>
</feature>
<dbReference type="Gene3D" id="1.10.20.140">
    <property type="match status" value="1"/>
</dbReference>
<keyword evidence="3" id="KW-0479">Metal-binding</keyword>
<gene>
    <name evidence="12" type="ORF">B0T18DRAFT_317953</name>
</gene>
<dbReference type="SUPFAM" id="SSF52540">
    <property type="entry name" value="P-loop containing nucleoside triphosphate hydrolases"/>
    <property type="match status" value="2"/>
</dbReference>
<reference evidence="12" key="1">
    <citation type="submission" date="2023-06" db="EMBL/GenBank/DDBJ databases">
        <title>Genome-scale phylogeny and comparative genomics of the fungal order Sordariales.</title>
        <authorList>
            <consortium name="Lawrence Berkeley National Laboratory"/>
            <person name="Hensen N."/>
            <person name="Bonometti L."/>
            <person name="Westerberg I."/>
            <person name="Brannstrom I.O."/>
            <person name="Guillou S."/>
            <person name="Cros-Aarteil S."/>
            <person name="Calhoun S."/>
            <person name="Haridas S."/>
            <person name="Kuo A."/>
            <person name="Mondo S."/>
            <person name="Pangilinan J."/>
            <person name="Riley R."/>
            <person name="LaButti K."/>
            <person name="Andreopoulos B."/>
            <person name="Lipzen A."/>
            <person name="Chen C."/>
            <person name="Yanf M."/>
            <person name="Daum C."/>
            <person name="Ng V."/>
            <person name="Clum A."/>
            <person name="Steindorff A."/>
            <person name="Ohm R."/>
            <person name="Martin F."/>
            <person name="Silar P."/>
            <person name="Natvig D."/>
            <person name="Lalanne C."/>
            <person name="Gautier V."/>
            <person name="Ament-velasquez S.L."/>
            <person name="Kruys A."/>
            <person name="Hutchinson M.I."/>
            <person name="Powell A.J."/>
            <person name="Barry K."/>
            <person name="Miller A.N."/>
            <person name="Grigoriev I.V."/>
            <person name="Debuchy R."/>
            <person name="Gladieux P."/>
            <person name="Thoren M.H."/>
            <person name="Johannesson H."/>
        </authorList>
    </citation>
    <scope>NUCLEOTIDE SEQUENCE</scope>
    <source>
        <strain evidence="12">SMH3187-1</strain>
    </source>
</reference>
<dbReference type="PANTHER" id="PTHR11088:SF89">
    <property type="entry name" value="TRNA DIMETHYLALLYLTRANSFERASE"/>
    <property type="match status" value="1"/>
</dbReference>
<dbReference type="HAMAP" id="MF_00185">
    <property type="entry name" value="IPP_trans"/>
    <property type="match status" value="1"/>
</dbReference>
<proteinExistence type="inferred from homology"/>
<dbReference type="SUPFAM" id="SSF57667">
    <property type="entry name" value="beta-beta-alpha zinc fingers"/>
    <property type="match status" value="1"/>
</dbReference>
<dbReference type="InterPro" id="IPR036236">
    <property type="entry name" value="Znf_C2H2_sf"/>
</dbReference>
<protein>
    <recommendedName>
        <fullName evidence="8">tRNA dimethylallyltransferase</fullName>
        <ecNumber evidence="8">2.5.1.75</ecNumber>
    </recommendedName>
</protein>
<dbReference type="InterPro" id="IPR022755">
    <property type="entry name" value="Znf_C2H2_jaz"/>
</dbReference>
<dbReference type="AlphaFoldDB" id="A0AA40F6W8"/>
<dbReference type="EMBL" id="JAUKUD010000002">
    <property type="protein sequence ID" value="KAK0751941.1"/>
    <property type="molecule type" value="Genomic_DNA"/>
</dbReference>
<keyword evidence="6" id="KW-0862">Zinc</keyword>
<evidence type="ECO:0000256" key="5">
    <source>
        <dbReference type="ARBA" id="ARBA00022771"/>
    </source>
</evidence>
<evidence type="ECO:0000256" key="4">
    <source>
        <dbReference type="ARBA" id="ARBA00022741"/>
    </source>
</evidence>
<dbReference type="Gene3D" id="3.40.50.300">
    <property type="entry name" value="P-loop containing nucleotide triphosphate hydrolases"/>
    <property type="match status" value="1"/>
</dbReference>
<evidence type="ECO:0000256" key="7">
    <source>
        <dbReference type="ARBA" id="ARBA00022840"/>
    </source>
</evidence>
<evidence type="ECO:0000259" key="11">
    <source>
        <dbReference type="PROSITE" id="PS00028"/>
    </source>
</evidence>
<accession>A0AA40F6W8</accession>
<dbReference type="NCBIfam" id="TIGR00174">
    <property type="entry name" value="miaA"/>
    <property type="match status" value="1"/>
</dbReference>
<evidence type="ECO:0000256" key="9">
    <source>
        <dbReference type="RuleBase" id="RU003785"/>
    </source>
</evidence>
<dbReference type="Pfam" id="PF01715">
    <property type="entry name" value="IPPT"/>
    <property type="match status" value="1"/>
</dbReference>
<evidence type="ECO:0000313" key="13">
    <source>
        <dbReference type="Proteomes" id="UP001172155"/>
    </source>
</evidence>
<evidence type="ECO:0000313" key="12">
    <source>
        <dbReference type="EMBL" id="KAK0751941.1"/>
    </source>
</evidence>
<evidence type="ECO:0000256" key="2">
    <source>
        <dbReference type="ARBA" id="ARBA00022679"/>
    </source>
</evidence>
<evidence type="ECO:0000256" key="8">
    <source>
        <dbReference type="RuleBase" id="RU003783"/>
    </source>
</evidence>
<dbReference type="Pfam" id="PF12171">
    <property type="entry name" value="zf-C2H2_jaz"/>
    <property type="match status" value="1"/>
</dbReference>
<dbReference type="PROSITE" id="PS00028">
    <property type="entry name" value="ZINC_FINGER_C2H2_1"/>
    <property type="match status" value="1"/>
</dbReference>
<dbReference type="PANTHER" id="PTHR11088">
    <property type="entry name" value="TRNA DIMETHYLALLYLTRANSFERASE"/>
    <property type="match status" value="1"/>
</dbReference>
<organism evidence="12 13">
    <name type="scientific">Schizothecium vesticola</name>
    <dbReference type="NCBI Taxonomy" id="314040"/>
    <lineage>
        <taxon>Eukaryota</taxon>
        <taxon>Fungi</taxon>
        <taxon>Dikarya</taxon>
        <taxon>Ascomycota</taxon>
        <taxon>Pezizomycotina</taxon>
        <taxon>Sordariomycetes</taxon>
        <taxon>Sordariomycetidae</taxon>
        <taxon>Sordariales</taxon>
        <taxon>Schizotheciaceae</taxon>
        <taxon>Schizothecium</taxon>
    </lineage>
</organism>
<dbReference type="GO" id="GO:0005524">
    <property type="term" value="F:ATP binding"/>
    <property type="evidence" value="ECO:0007669"/>
    <property type="project" value="UniProtKB-KW"/>
</dbReference>
<dbReference type="GO" id="GO:0006400">
    <property type="term" value="P:tRNA modification"/>
    <property type="evidence" value="ECO:0007669"/>
    <property type="project" value="TreeGrafter"/>
</dbReference>
<dbReference type="InterPro" id="IPR018022">
    <property type="entry name" value="IPT"/>
</dbReference>
<comment type="catalytic activity">
    <reaction evidence="8">
        <text>adenosine(37) in tRNA + dimethylallyl diphosphate = N(6)-dimethylallyladenosine(37) in tRNA + diphosphate</text>
        <dbReference type="Rhea" id="RHEA:26482"/>
        <dbReference type="Rhea" id="RHEA-COMP:10162"/>
        <dbReference type="Rhea" id="RHEA-COMP:10375"/>
        <dbReference type="ChEBI" id="CHEBI:33019"/>
        <dbReference type="ChEBI" id="CHEBI:57623"/>
        <dbReference type="ChEBI" id="CHEBI:74411"/>
        <dbReference type="ChEBI" id="CHEBI:74415"/>
        <dbReference type="EC" id="2.5.1.75"/>
    </reaction>
</comment>
<dbReference type="InterPro" id="IPR013087">
    <property type="entry name" value="Znf_C2H2_type"/>
</dbReference>